<dbReference type="EMBL" id="JBHSQO010000020">
    <property type="protein sequence ID" value="MFC6091717.1"/>
    <property type="molecule type" value="Genomic_DNA"/>
</dbReference>
<name>A0ABW1PAK3_9PSEU</name>
<evidence type="ECO:0000256" key="1">
    <source>
        <dbReference type="SAM" id="MobiDB-lite"/>
    </source>
</evidence>
<evidence type="ECO:0000313" key="3">
    <source>
        <dbReference type="Proteomes" id="UP001596220"/>
    </source>
</evidence>
<dbReference type="RefSeq" id="WP_380638018.1">
    <property type="nucleotide sequence ID" value="NZ_JBHSQO010000020.1"/>
</dbReference>
<evidence type="ECO:0000313" key="2">
    <source>
        <dbReference type="EMBL" id="MFC6091717.1"/>
    </source>
</evidence>
<feature type="compositionally biased region" description="Basic and acidic residues" evidence="1">
    <location>
        <begin position="1"/>
        <end position="10"/>
    </location>
</feature>
<protein>
    <submittedName>
        <fullName evidence="2">Uncharacterized protein</fullName>
    </submittedName>
</protein>
<accession>A0ABW1PAK3</accession>
<comment type="caution">
    <text evidence="2">The sequence shown here is derived from an EMBL/GenBank/DDBJ whole genome shotgun (WGS) entry which is preliminary data.</text>
</comment>
<proteinExistence type="predicted"/>
<sequence length="82" mass="8539">MTISRSRDNYRGGGGDSATEDNAEDLADLVSAIVGDVRVIARRHGRPVRLDWRLSGDVPAGGTVANAVGAEGVTLPDRVLPA</sequence>
<gene>
    <name evidence="2" type="ORF">ACFP3R_20810</name>
</gene>
<dbReference type="Proteomes" id="UP001596220">
    <property type="component" value="Unassembled WGS sequence"/>
</dbReference>
<organism evidence="2 3">
    <name type="scientific">Saccharothrix lopnurensis</name>
    <dbReference type="NCBI Taxonomy" id="1670621"/>
    <lineage>
        <taxon>Bacteria</taxon>
        <taxon>Bacillati</taxon>
        <taxon>Actinomycetota</taxon>
        <taxon>Actinomycetes</taxon>
        <taxon>Pseudonocardiales</taxon>
        <taxon>Pseudonocardiaceae</taxon>
        <taxon>Saccharothrix</taxon>
    </lineage>
</organism>
<feature type="region of interest" description="Disordered" evidence="1">
    <location>
        <begin position="1"/>
        <end position="22"/>
    </location>
</feature>
<keyword evidence="3" id="KW-1185">Reference proteome</keyword>
<reference evidence="3" key="1">
    <citation type="journal article" date="2019" name="Int. J. Syst. Evol. Microbiol.">
        <title>The Global Catalogue of Microorganisms (GCM) 10K type strain sequencing project: providing services to taxonomists for standard genome sequencing and annotation.</title>
        <authorList>
            <consortium name="The Broad Institute Genomics Platform"/>
            <consortium name="The Broad Institute Genome Sequencing Center for Infectious Disease"/>
            <person name="Wu L."/>
            <person name="Ma J."/>
        </authorList>
    </citation>
    <scope>NUCLEOTIDE SEQUENCE [LARGE SCALE GENOMIC DNA]</scope>
    <source>
        <strain evidence="3">CGMCC 4.7246</strain>
    </source>
</reference>